<dbReference type="Pfam" id="PF23536">
    <property type="entry name" value="TraK_C"/>
    <property type="match status" value="1"/>
</dbReference>
<protein>
    <recommendedName>
        <fullName evidence="4">TraK protein</fullName>
    </recommendedName>
</protein>
<organism evidence="3">
    <name type="scientific">mine drainage metagenome</name>
    <dbReference type="NCBI Taxonomy" id="410659"/>
    <lineage>
        <taxon>unclassified sequences</taxon>
        <taxon>metagenomes</taxon>
        <taxon>ecological metagenomes</taxon>
    </lineage>
</organism>
<feature type="domain" description="TraK N-terminal" evidence="1">
    <location>
        <begin position="29"/>
        <end position="114"/>
    </location>
</feature>
<dbReference type="InterPro" id="IPR055397">
    <property type="entry name" value="TraK_C"/>
</dbReference>
<sequence length="226" mass="24754">MASALLASSLACGLATATATAAQIIFQGSPTESTTAIVSRTEPNLITINGRKIVRIYGAEGMFTVTPEPETGSAWLKPISDKPLMTVFITDEDGQHYKILLKVQDIPAETIIVKGATRQTSLGTNKKAEPHNDDILNMVNSLYGGAGDEKHQKIPLWKGTKFELIRTIELRDMRGETYRLTNTTDKPIIMDEREFYRDGVEAVVITNPDLEAGQSTEIFVVNEAAQ</sequence>
<accession>E6QXD7</accession>
<gene>
    <name evidence="3" type="ORF">CARN7_2763</name>
</gene>
<evidence type="ECO:0008006" key="4">
    <source>
        <dbReference type="Google" id="ProtNLM"/>
    </source>
</evidence>
<dbReference type="InterPro" id="IPR010563">
    <property type="entry name" value="TraK_N"/>
</dbReference>
<dbReference type="AlphaFoldDB" id="E6QXD7"/>
<name>E6QXD7_9ZZZZ</name>
<reference evidence="3" key="1">
    <citation type="submission" date="2009-10" db="EMBL/GenBank/DDBJ databases">
        <title>Diversity of trophic interactions inside an arsenic-rich microbial ecosystem.</title>
        <authorList>
            <person name="Bertin P.N."/>
            <person name="Heinrich-Salmeron A."/>
            <person name="Pelletier E."/>
            <person name="Goulhen-Chollet F."/>
            <person name="Arsene-Ploetze F."/>
            <person name="Gallien S."/>
            <person name="Calteau A."/>
            <person name="Vallenet D."/>
            <person name="Casiot C."/>
            <person name="Chane-Woon-Ming B."/>
            <person name="Giloteaux L."/>
            <person name="Barakat M."/>
            <person name="Bonnefoy V."/>
            <person name="Bruneel O."/>
            <person name="Chandler M."/>
            <person name="Cleiss J."/>
            <person name="Duran R."/>
            <person name="Elbaz-Poulichet F."/>
            <person name="Fonknechten N."/>
            <person name="Lauga B."/>
            <person name="Mornico D."/>
            <person name="Ortet P."/>
            <person name="Schaeffer C."/>
            <person name="Siguier P."/>
            <person name="Alexander Thil Smith A."/>
            <person name="Van Dorsselaer A."/>
            <person name="Weissenbach J."/>
            <person name="Medigue C."/>
            <person name="Le Paslier D."/>
        </authorList>
    </citation>
    <scope>NUCLEOTIDE SEQUENCE</scope>
</reference>
<dbReference type="Pfam" id="PF06586">
    <property type="entry name" value="TraK_N"/>
    <property type="match status" value="1"/>
</dbReference>
<evidence type="ECO:0000313" key="3">
    <source>
        <dbReference type="EMBL" id="CBI11911.1"/>
    </source>
</evidence>
<proteinExistence type="predicted"/>
<evidence type="ECO:0000259" key="2">
    <source>
        <dbReference type="Pfam" id="PF23536"/>
    </source>
</evidence>
<dbReference type="EMBL" id="CABR01000177">
    <property type="protein sequence ID" value="CBI11911.1"/>
    <property type="molecule type" value="Genomic_DNA"/>
</dbReference>
<evidence type="ECO:0000259" key="1">
    <source>
        <dbReference type="Pfam" id="PF06586"/>
    </source>
</evidence>
<feature type="domain" description="TraK C-terminal" evidence="2">
    <location>
        <begin position="152"/>
        <end position="221"/>
    </location>
</feature>
<comment type="caution">
    <text evidence="3">The sequence shown here is derived from an EMBL/GenBank/DDBJ whole genome shotgun (WGS) entry which is preliminary data.</text>
</comment>